<dbReference type="SUPFAM" id="SSF56112">
    <property type="entry name" value="Protein kinase-like (PK-like)"/>
    <property type="match status" value="1"/>
</dbReference>
<reference evidence="3 4" key="1">
    <citation type="journal article" date="2013" name="Genome Biol.">
        <title>The genome sequence of the most widely cultivated cacao type and its use to identify candidate genes regulating pod color.</title>
        <authorList>
            <person name="Motamayor J.C."/>
            <person name="Mockaitis K."/>
            <person name="Schmutz J."/>
            <person name="Haiminen N."/>
            <person name="Iii D.L."/>
            <person name="Cornejo O."/>
            <person name="Findley S.D."/>
            <person name="Zheng P."/>
            <person name="Utro F."/>
            <person name="Royaert S."/>
            <person name="Saski C."/>
            <person name="Jenkins J."/>
            <person name="Podicheti R."/>
            <person name="Zhao M."/>
            <person name="Scheffler B.E."/>
            <person name="Stack J.C."/>
            <person name="Feltus F.A."/>
            <person name="Mustiga G.M."/>
            <person name="Amores F."/>
            <person name="Phillips W."/>
            <person name="Marelli J.P."/>
            <person name="May G.D."/>
            <person name="Shapiro H."/>
            <person name="Ma J."/>
            <person name="Bustamante C.D."/>
            <person name="Schnell R.J."/>
            <person name="Main D."/>
            <person name="Gilbert D."/>
            <person name="Parida L."/>
            <person name="Kuhn D.N."/>
        </authorList>
    </citation>
    <scope>NUCLEOTIDE SEQUENCE [LARGE SCALE GENOMIC DNA]</scope>
    <source>
        <strain evidence="4">cv. Matina 1-6</strain>
    </source>
</reference>
<comment type="similarity">
    <text evidence="1">Belongs to the protein kinase superfamily. ADCK protein kinase family.</text>
</comment>
<dbReference type="PANTHER" id="PTHR10566:SF115">
    <property type="entry name" value="PROTEIN ACTIVITY OF BC1 COMPLEX KINASE 8, CHLOROPLASTIC"/>
    <property type="match status" value="1"/>
</dbReference>
<evidence type="ECO:0000259" key="2">
    <source>
        <dbReference type="Pfam" id="PF03109"/>
    </source>
</evidence>
<dbReference type="InterPro" id="IPR050154">
    <property type="entry name" value="UbiB_kinase"/>
</dbReference>
<name>A0A061DIE2_THECC</name>
<proteinExistence type="inferred from homology"/>
<dbReference type="InterPro" id="IPR004147">
    <property type="entry name" value="ABC1_dom"/>
</dbReference>
<dbReference type="Proteomes" id="UP000026915">
    <property type="component" value="Chromosome 1"/>
</dbReference>
<dbReference type="CDD" id="cd05121">
    <property type="entry name" value="ABC1_ADCK3-like"/>
    <property type="match status" value="1"/>
</dbReference>
<dbReference type="InterPro" id="IPR011009">
    <property type="entry name" value="Kinase-like_dom_sf"/>
</dbReference>
<dbReference type="AlphaFoldDB" id="A0A061DIE2"/>
<sequence>MASSLPLQELHFLSPTTTSKHRFYLSRYSSRSRISLAGNSHLRNGVVSRSRIRALKEEGVAYEEREKEFIKEVNGRLELNGNGSASKYEYTNGSVEGYSNGGVGVVESESNGSLAKYVNGNGNGNGAAVVTAAAAEVVVVEEEGVVSEAARKKRVEDIGKEEAWFKRSTQEQAEVSVAPGGRWSRFKTYSTIQRTLEIWGFVLTFIFKAWLNNQKFSYRGGMTEEKKVLRRKALAKWLKESILRLGPTFIKIGQQFSTRVDILAQEYVDQLSELQDQVPPFPSETAVSIVEEELGAPVDDTFDQFDYEPIAAASLGQVHRARLKGQEVVIKVQRPGLKDLFDIDLKNLRVIAEYLQKVDPKSDGAKRDWVAIYDECASVLYQEIDYTKEAANAELFASNFKGMDYVKVPTIYWEYTTPQVLTMEYVPGIKINKIQALDQLGVDRKRLGRYAVESYLEQILSHGFFHADPHPGNIAVDDVNGGRLIFYDFGMMGSISSNIREGLLETFYGVYEKDPDRVLQAMIQMGVLVPTGDMTAVRRTAQFFLNSFEERLAAQRKEREMATTELGFKRQLTKEEKMEKKKQRLAAIGGRFIGHCSRSTLSIPCHIHICCQSIFSSIRWHWEGP</sequence>
<feature type="domain" description="ABC1 atypical kinase-like" evidence="2">
    <location>
        <begin position="274"/>
        <end position="521"/>
    </location>
</feature>
<evidence type="ECO:0000256" key="1">
    <source>
        <dbReference type="ARBA" id="ARBA00009670"/>
    </source>
</evidence>
<dbReference type="PANTHER" id="PTHR10566">
    <property type="entry name" value="CHAPERONE-ACTIVITY OF BC1 COMPLEX CABC1 -RELATED"/>
    <property type="match status" value="1"/>
</dbReference>
<gene>
    <name evidence="3" type="ORF">TCM_001223</name>
</gene>
<evidence type="ECO:0000313" key="3">
    <source>
        <dbReference type="EMBL" id="EOX92250.1"/>
    </source>
</evidence>
<protein>
    <submittedName>
        <fullName evidence="3">ABC2 isoform 3</fullName>
    </submittedName>
</protein>
<evidence type="ECO:0000313" key="4">
    <source>
        <dbReference type="Proteomes" id="UP000026915"/>
    </source>
</evidence>
<dbReference type="Gramene" id="EOX92250">
    <property type="protein sequence ID" value="EOX92250"/>
    <property type="gene ID" value="TCM_001223"/>
</dbReference>
<organism evidence="3 4">
    <name type="scientific">Theobroma cacao</name>
    <name type="common">Cacao</name>
    <name type="synonym">Cocoa</name>
    <dbReference type="NCBI Taxonomy" id="3641"/>
    <lineage>
        <taxon>Eukaryota</taxon>
        <taxon>Viridiplantae</taxon>
        <taxon>Streptophyta</taxon>
        <taxon>Embryophyta</taxon>
        <taxon>Tracheophyta</taxon>
        <taxon>Spermatophyta</taxon>
        <taxon>Magnoliopsida</taxon>
        <taxon>eudicotyledons</taxon>
        <taxon>Gunneridae</taxon>
        <taxon>Pentapetalae</taxon>
        <taxon>rosids</taxon>
        <taxon>malvids</taxon>
        <taxon>Malvales</taxon>
        <taxon>Malvaceae</taxon>
        <taxon>Byttnerioideae</taxon>
        <taxon>Theobroma</taxon>
    </lineage>
</organism>
<keyword evidence="4" id="KW-1185">Reference proteome</keyword>
<dbReference type="Pfam" id="PF03109">
    <property type="entry name" value="ABC1"/>
    <property type="match status" value="1"/>
</dbReference>
<dbReference type="EMBL" id="CM001879">
    <property type="protein sequence ID" value="EOX92250.1"/>
    <property type="molecule type" value="Genomic_DNA"/>
</dbReference>
<accession>A0A061DIE2</accession>